<dbReference type="PANTHER" id="PTHR12901:SF10">
    <property type="entry name" value="COENZYME Q-BINDING PROTEIN COQ10, MITOCHONDRIAL"/>
    <property type="match status" value="1"/>
</dbReference>
<evidence type="ECO:0000259" key="4">
    <source>
        <dbReference type="Pfam" id="PF03364"/>
    </source>
</evidence>
<dbReference type="InterPro" id="IPR005031">
    <property type="entry name" value="COQ10_START"/>
</dbReference>
<dbReference type="PANTHER" id="PTHR12901">
    <property type="entry name" value="SPERM PROTEIN HOMOLOG"/>
    <property type="match status" value="1"/>
</dbReference>
<keyword evidence="6" id="KW-1185">Reference proteome</keyword>
<dbReference type="OrthoDB" id="292693at2759"/>
<dbReference type="GO" id="GO:0048039">
    <property type="term" value="F:ubiquinone binding"/>
    <property type="evidence" value="ECO:0007669"/>
    <property type="project" value="InterPro"/>
</dbReference>
<sequence>MSTTLLFAIRPASTLHSIRPIARRNFIAIPGTEAQRLTATRILPHNSTSLYGLIADVDSYSSFLPYCQGSRVTAWSEPDKDGRRWPSEADLRVGWGGYEETFTSRLLCLPGSTVEALGGEARTSLPKADLRHHAATLDAPAVANDIFRSIRTVWTVRPFCYKPPQRHPKTDKTDLPAKDQTEVHLSIDYQFSNPVYTALSKAVAPRIAGMMIEAFEERAHKILDSPGSGTEEEGLL</sequence>
<dbReference type="Pfam" id="PF03364">
    <property type="entry name" value="Polyketide_cyc"/>
    <property type="match status" value="1"/>
</dbReference>
<name>A0A218Z199_9HELO</name>
<dbReference type="Gene3D" id="3.30.530.20">
    <property type="match status" value="1"/>
</dbReference>
<proteinExistence type="inferred from homology"/>
<dbReference type="InterPro" id="IPR023393">
    <property type="entry name" value="START-like_dom_sf"/>
</dbReference>
<evidence type="ECO:0000313" key="6">
    <source>
        <dbReference type="Proteomes" id="UP000242519"/>
    </source>
</evidence>
<feature type="domain" description="Coenzyme Q-binding protein COQ10 START" evidence="4">
    <location>
        <begin position="48"/>
        <end position="216"/>
    </location>
</feature>
<evidence type="ECO:0000256" key="3">
    <source>
        <dbReference type="ARBA" id="ARBA00024947"/>
    </source>
</evidence>
<dbReference type="GO" id="GO:0045333">
    <property type="term" value="P:cellular respiration"/>
    <property type="evidence" value="ECO:0007669"/>
    <property type="project" value="InterPro"/>
</dbReference>
<accession>A0A218Z199</accession>
<dbReference type="STRING" id="503106.A0A218Z199"/>
<comment type="caution">
    <text evidence="5">The sequence shown here is derived from an EMBL/GenBank/DDBJ whole genome shotgun (WGS) entry which is preliminary data.</text>
</comment>
<organism evidence="5 6">
    <name type="scientific">Diplocarpon coronariae</name>
    <dbReference type="NCBI Taxonomy" id="2795749"/>
    <lineage>
        <taxon>Eukaryota</taxon>
        <taxon>Fungi</taxon>
        <taxon>Dikarya</taxon>
        <taxon>Ascomycota</taxon>
        <taxon>Pezizomycotina</taxon>
        <taxon>Leotiomycetes</taxon>
        <taxon>Helotiales</taxon>
        <taxon>Drepanopezizaceae</taxon>
        <taxon>Diplocarpon</taxon>
    </lineage>
</organism>
<comment type="subunit">
    <text evidence="2">Interacts with coenzyme Q.</text>
</comment>
<dbReference type="SUPFAM" id="SSF55961">
    <property type="entry name" value="Bet v1-like"/>
    <property type="match status" value="1"/>
</dbReference>
<dbReference type="GO" id="GO:0005739">
    <property type="term" value="C:mitochondrion"/>
    <property type="evidence" value="ECO:0007669"/>
    <property type="project" value="TreeGrafter"/>
</dbReference>
<evidence type="ECO:0000256" key="1">
    <source>
        <dbReference type="ARBA" id="ARBA00006885"/>
    </source>
</evidence>
<gene>
    <name evidence="5" type="ORF">B2J93_7307</name>
</gene>
<protein>
    <recommendedName>
        <fullName evidence="4">Coenzyme Q-binding protein COQ10 START domain-containing protein</fullName>
    </recommendedName>
</protein>
<reference evidence="5 6" key="1">
    <citation type="submission" date="2017-04" db="EMBL/GenBank/DDBJ databases">
        <title>Draft genome sequence of Marssonina coronaria NL1: causal agent of apple blotch.</title>
        <authorList>
            <person name="Cheng Q."/>
        </authorList>
    </citation>
    <scope>NUCLEOTIDE SEQUENCE [LARGE SCALE GENOMIC DNA]</scope>
    <source>
        <strain evidence="5 6">NL1</strain>
    </source>
</reference>
<dbReference type="InterPro" id="IPR044996">
    <property type="entry name" value="COQ10-like"/>
</dbReference>
<dbReference type="EMBL" id="MZNU01000280">
    <property type="protein sequence ID" value="OWP01323.1"/>
    <property type="molecule type" value="Genomic_DNA"/>
</dbReference>
<comment type="similarity">
    <text evidence="1">Belongs to the COQ10 family.</text>
</comment>
<dbReference type="AlphaFoldDB" id="A0A218Z199"/>
<evidence type="ECO:0000313" key="5">
    <source>
        <dbReference type="EMBL" id="OWP01323.1"/>
    </source>
</evidence>
<comment type="function">
    <text evidence="3">Required for the function of coenzyme Q in the respiratory chain. May serve as a chaperone or may be involved in the transport of Q6 from its site of synthesis to the catalytic sites of the respiratory complexes.</text>
</comment>
<evidence type="ECO:0000256" key="2">
    <source>
        <dbReference type="ARBA" id="ARBA00011814"/>
    </source>
</evidence>
<dbReference type="InParanoid" id="A0A218Z199"/>
<dbReference type="CDD" id="cd07813">
    <property type="entry name" value="COQ10p_like"/>
    <property type="match status" value="1"/>
</dbReference>
<dbReference type="Proteomes" id="UP000242519">
    <property type="component" value="Unassembled WGS sequence"/>
</dbReference>